<evidence type="ECO:0000313" key="2">
    <source>
        <dbReference type="Proteomes" id="UP000325315"/>
    </source>
</evidence>
<sequence length="157" mass="18331">MRYDIKTPENFHDKSYLINVIQNANHRYIIIRQNQKTSDMAFTTPPTDSDYLFPVAILRLPVVENDRIIPLICSLAEERRVCFHWGGDLHFVPFGDTKLPCYLWNLHFKSRKLNLHVAHWVFFSLSKVVKRMIVGSAWRSNGNIFLSISFCLSASFL</sequence>
<reference evidence="2" key="1">
    <citation type="journal article" date="2019" name="Plant Biotechnol. J.">
        <title>Genome sequencing of the Australian wild diploid species Gossypium australe highlights disease resistance and delayed gland morphogenesis.</title>
        <authorList>
            <person name="Cai Y."/>
            <person name="Cai X."/>
            <person name="Wang Q."/>
            <person name="Wang P."/>
            <person name="Zhang Y."/>
            <person name="Cai C."/>
            <person name="Xu Y."/>
            <person name="Wang K."/>
            <person name="Zhou Z."/>
            <person name="Wang C."/>
            <person name="Geng S."/>
            <person name="Li B."/>
            <person name="Dong Q."/>
            <person name="Hou Y."/>
            <person name="Wang H."/>
            <person name="Ai P."/>
            <person name="Liu Z."/>
            <person name="Yi F."/>
            <person name="Sun M."/>
            <person name="An G."/>
            <person name="Cheng J."/>
            <person name="Zhang Y."/>
            <person name="Shi Q."/>
            <person name="Xie Y."/>
            <person name="Shi X."/>
            <person name="Chang Y."/>
            <person name="Huang F."/>
            <person name="Chen Y."/>
            <person name="Hong S."/>
            <person name="Mi L."/>
            <person name="Sun Q."/>
            <person name="Zhang L."/>
            <person name="Zhou B."/>
            <person name="Peng R."/>
            <person name="Zhang X."/>
            <person name="Liu F."/>
        </authorList>
    </citation>
    <scope>NUCLEOTIDE SEQUENCE [LARGE SCALE GENOMIC DNA]</scope>
    <source>
        <strain evidence="2">cv. PA1801</strain>
    </source>
</reference>
<dbReference type="OrthoDB" id="14911at2759"/>
<organism evidence="1 2">
    <name type="scientific">Gossypium australe</name>
    <dbReference type="NCBI Taxonomy" id="47621"/>
    <lineage>
        <taxon>Eukaryota</taxon>
        <taxon>Viridiplantae</taxon>
        <taxon>Streptophyta</taxon>
        <taxon>Embryophyta</taxon>
        <taxon>Tracheophyta</taxon>
        <taxon>Spermatophyta</taxon>
        <taxon>Magnoliopsida</taxon>
        <taxon>eudicotyledons</taxon>
        <taxon>Gunneridae</taxon>
        <taxon>Pentapetalae</taxon>
        <taxon>rosids</taxon>
        <taxon>malvids</taxon>
        <taxon>Malvales</taxon>
        <taxon>Malvaceae</taxon>
        <taxon>Malvoideae</taxon>
        <taxon>Gossypium</taxon>
    </lineage>
</organism>
<gene>
    <name evidence="1" type="ORF">EPI10_029362</name>
</gene>
<dbReference type="Proteomes" id="UP000325315">
    <property type="component" value="Unassembled WGS sequence"/>
</dbReference>
<dbReference type="EMBL" id="SMMG02000009">
    <property type="protein sequence ID" value="KAA3462922.1"/>
    <property type="molecule type" value="Genomic_DNA"/>
</dbReference>
<keyword evidence="2" id="KW-1185">Reference proteome</keyword>
<dbReference type="AlphaFoldDB" id="A0A5B6V1A9"/>
<accession>A0A5B6V1A9</accession>
<evidence type="ECO:0000313" key="1">
    <source>
        <dbReference type="EMBL" id="KAA3462922.1"/>
    </source>
</evidence>
<proteinExistence type="predicted"/>
<name>A0A5B6V1A9_9ROSI</name>
<protein>
    <submittedName>
        <fullName evidence="1">Phospholipase D delta-like</fullName>
    </submittedName>
</protein>
<comment type="caution">
    <text evidence="1">The sequence shown here is derived from an EMBL/GenBank/DDBJ whole genome shotgun (WGS) entry which is preliminary data.</text>
</comment>